<dbReference type="Pfam" id="PF00072">
    <property type="entry name" value="Response_reg"/>
    <property type="match status" value="1"/>
</dbReference>
<evidence type="ECO:0000256" key="2">
    <source>
        <dbReference type="ARBA" id="ARBA00004141"/>
    </source>
</evidence>
<keyword evidence="7" id="KW-0808">Transferase</keyword>
<dbReference type="PROSITE" id="PS50109">
    <property type="entry name" value="HIS_KIN"/>
    <property type="match status" value="1"/>
</dbReference>
<dbReference type="CDD" id="cd16922">
    <property type="entry name" value="HATPase_EvgS-ArcB-TorS-like"/>
    <property type="match status" value="1"/>
</dbReference>
<dbReference type="GO" id="GO:0016020">
    <property type="term" value="C:membrane"/>
    <property type="evidence" value="ECO:0007669"/>
    <property type="project" value="UniProtKB-SubCell"/>
</dbReference>
<evidence type="ECO:0000256" key="4">
    <source>
        <dbReference type="ARBA" id="ARBA00012438"/>
    </source>
</evidence>
<dbReference type="PROSITE" id="PS50113">
    <property type="entry name" value="PAC"/>
    <property type="match status" value="1"/>
</dbReference>
<dbReference type="FunFam" id="3.30.565.10:FF:000010">
    <property type="entry name" value="Sensor histidine kinase RcsC"/>
    <property type="match status" value="1"/>
</dbReference>
<feature type="domain" description="Response regulatory" evidence="20">
    <location>
        <begin position="841"/>
        <end position="957"/>
    </location>
</feature>
<dbReference type="SUPFAM" id="SSF47384">
    <property type="entry name" value="Homodimeric domain of signal transducing histidine kinase"/>
    <property type="match status" value="1"/>
</dbReference>
<dbReference type="InterPro" id="IPR004358">
    <property type="entry name" value="Sig_transdc_His_kin-like_C"/>
</dbReference>
<dbReference type="Pfam" id="PF02518">
    <property type="entry name" value="HATPase_c"/>
    <property type="match status" value="1"/>
</dbReference>
<feature type="domain" description="Histidine kinase" evidence="19">
    <location>
        <begin position="601"/>
        <end position="816"/>
    </location>
</feature>
<protein>
    <recommendedName>
        <fullName evidence="4">histidine kinase</fullName>
        <ecNumber evidence="4">2.7.13.3</ecNumber>
    </recommendedName>
</protein>
<evidence type="ECO:0000256" key="12">
    <source>
        <dbReference type="ARBA" id="ARBA00022989"/>
    </source>
</evidence>
<dbReference type="CDD" id="cd00130">
    <property type="entry name" value="PAS"/>
    <property type="match status" value="1"/>
</dbReference>
<dbReference type="InterPro" id="IPR024041">
    <property type="entry name" value="NH4_transpt_AmtB-like_dom"/>
</dbReference>
<evidence type="ECO:0000256" key="6">
    <source>
        <dbReference type="ARBA" id="ARBA00022553"/>
    </source>
</evidence>
<keyword evidence="14 18" id="KW-0472">Membrane</keyword>
<dbReference type="InterPro" id="IPR029020">
    <property type="entry name" value="Ammonium/urea_transptr"/>
</dbReference>
<dbReference type="SUPFAM" id="SSF52172">
    <property type="entry name" value="CheY-like"/>
    <property type="match status" value="1"/>
</dbReference>
<keyword evidence="9" id="KW-0547">Nucleotide-binding</keyword>
<evidence type="ECO:0000313" key="23">
    <source>
        <dbReference type="EMBL" id="QPJ64177.1"/>
    </source>
</evidence>
<organism evidence="23 24">
    <name type="scientific">Candidatus Nitrohelix vancouverensis</name>
    <dbReference type="NCBI Taxonomy" id="2705534"/>
    <lineage>
        <taxon>Bacteria</taxon>
        <taxon>Pseudomonadati</taxon>
        <taxon>Nitrospinota/Tectimicrobiota group</taxon>
        <taxon>Nitrospinota</taxon>
        <taxon>Nitrospinia</taxon>
        <taxon>Nitrospinales</taxon>
        <taxon>Nitrospinaceae</taxon>
        <taxon>Candidatus Nitrohelix</taxon>
    </lineage>
</organism>
<feature type="transmembrane region" description="Helical" evidence="18">
    <location>
        <begin position="118"/>
        <end position="141"/>
    </location>
</feature>
<evidence type="ECO:0000256" key="1">
    <source>
        <dbReference type="ARBA" id="ARBA00000085"/>
    </source>
</evidence>
<comment type="catalytic activity">
    <reaction evidence="1">
        <text>ATP + protein L-histidine = ADP + protein N-phospho-L-histidine.</text>
        <dbReference type="EC" id="2.7.13.3"/>
    </reaction>
</comment>
<dbReference type="PANTHER" id="PTHR11730:SF6">
    <property type="entry name" value="AMMONIUM TRANSPORTER"/>
    <property type="match status" value="1"/>
</dbReference>
<dbReference type="PANTHER" id="PTHR11730">
    <property type="entry name" value="AMMONIUM TRANSPORTER"/>
    <property type="match status" value="1"/>
</dbReference>
<dbReference type="InterPro" id="IPR005467">
    <property type="entry name" value="His_kinase_dom"/>
</dbReference>
<feature type="domain" description="PAS" evidence="21">
    <location>
        <begin position="453"/>
        <end position="528"/>
    </location>
</feature>
<feature type="transmembrane region" description="Helical" evidence="18">
    <location>
        <begin position="286"/>
        <end position="304"/>
    </location>
</feature>
<evidence type="ECO:0000256" key="14">
    <source>
        <dbReference type="ARBA" id="ARBA00023136"/>
    </source>
</evidence>
<evidence type="ECO:0000256" key="13">
    <source>
        <dbReference type="ARBA" id="ARBA00023012"/>
    </source>
</evidence>
<keyword evidence="6 17" id="KW-0597">Phosphoprotein</keyword>
<feature type="transmembrane region" description="Helical" evidence="18">
    <location>
        <begin position="355"/>
        <end position="374"/>
    </location>
</feature>
<dbReference type="Pfam" id="PF00512">
    <property type="entry name" value="HisKA"/>
    <property type="match status" value="1"/>
</dbReference>
<feature type="transmembrane region" description="Helical" evidence="18">
    <location>
        <begin position="51"/>
        <end position="69"/>
    </location>
</feature>
<feature type="transmembrane region" description="Helical" evidence="18">
    <location>
        <begin position="12"/>
        <end position="30"/>
    </location>
</feature>
<dbReference type="InterPro" id="IPR036890">
    <property type="entry name" value="HATPase_C_sf"/>
</dbReference>
<evidence type="ECO:0000256" key="7">
    <source>
        <dbReference type="ARBA" id="ARBA00022679"/>
    </source>
</evidence>
<evidence type="ECO:0000256" key="3">
    <source>
        <dbReference type="ARBA" id="ARBA00005887"/>
    </source>
</evidence>
<dbReference type="InterPro" id="IPR003594">
    <property type="entry name" value="HATPase_dom"/>
</dbReference>
<dbReference type="SUPFAM" id="SSF55874">
    <property type="entry name" value="ATPase domain of HSP90 chaperone/DNA topoisomerase II/histidine kinase"/>
    <property type="match status" value="1"/>
</dbReference>
<dbReference type="InterPro" id="IPR001905">
    <property type="entry name" value="Ammonium_transpt"/>
</dbReference>
<dbReference type="FunFam" id="1.10.287.130:FF:000038">
    <property type="entry name" value="Sensory transduction histidine kinase"/>
    <property type="match status" value="1"/>
</dbReference>
<dbReference type="InterPro" id="IPR036097">
    <property type="entry name" value="HisK_dim/P_sf"/>
</dbReference>
<dbReference type="Pfam" id="PF13426">
    <property type="entry name" value="PAS_9"/>
    <property type="match status" value="1"/>
</dbReference>
<dbReference type="NCBIfam" id="TIGR00836">
    <property type="entry name" value="amt"/>
    <property type="match status" value="1"/>
</dbReference>
<evidence type="ECO:0000256" key="18">
    <source>
        <dbReference type="SAM" id="Phobius"/>
    </source>
</evidence>
<keyword evidence="8 18" id="KW-0812">Transmembrane</keyword>
<keyword evidence="10" id="KW-0418">Kinase</keyword>
<keyword evidence="11" id="KW-0067">ATP-binding</keyword>
<dbReference type="Gene3D" id="3.30.565.10">
    <property type="entry name" value="Histidine kinase-like ATPase, C-terminal domain"/>
    <property type="match status" value="1"/>
</dbReference>
<proteinExistence type="inferred from homology"/>
<feature type="modified residue" description="4-aspartylphosphate" evidence="17">
    <location>
        <position position="890"/>
    </location>
</feature>
<dbReference type="Pfam" id="PF00909">
    <property type="entry name" value="Ammonium_transp"/>
    <property type="match status" value="1"/>
</dbReference>
<evidence type="ECO:0000259" key="19">
    <source>
        <dbReference type="PROSITE" id="PS50109"/>
    </source>
</evidence>
<dbReference type="CDD" id="cd00082">
    <property type="entry name" value="HisKA"/>
    <property type="match status" value="1"/>
</dbReference>
<feature type="transmembrane region" description="Helical" evidence="18">
    <location>
        <begin position="232"/>
        <end position="250"/>
    </location>
</feature>
<dbReference type="CDD" id="cd17546">
    <property type="entry name" value="REC_hyHK_CKI1_RcsC-like"/>
    <property type="match status" value="1"/>
</dbReference>
<evidence type="ECO:0000256" key="17">
    <source>
        <dbReference type="PROSITE-ProRule" id="PRU00169"/>
    </source>
</evidence>
<dbReference type="EC" id="2.7.13.3" evidence="4"/>
<dbReference type="InterPro" id="IPR000700">
    <property type="entry name" value="PAS-assoc_C"/>
</dbReference>
<dbReference type="Gene3D" id="3.40.50.2300">
    <property type="match status" value="1"/>
</dbReference>
<dbReference type="Gene3D" id="1.10.287.130">
    <property type="match status" value="1"/>
</dbReference>
<dbReference type="AlphaFoldDB" id="A0A7T0C0K5"/>
<evidence type="ECO:0000256" key="9">
    <source>
        <dbReference type="ARBA" id="ARBA00022741"/>
    </source>
</evidence>
<keyword evidence="16" id="KW-0131">Cell cycle</keyword>
<dbReference type="InterPro" id="IPR011006">
    <property type="entry name" value="CheY-like_superfamily"/>
</dbReference>
<dbReference type="SUPFAM" id="SSF111352">
    <property type="entry name" value="Ammonium transporter"/>
    <property type="match status" value="1"/>
</dbReference>
<evidence type="ECO:0000259" key="20">
    <source>
        <dbReference type="PROSITE" id="PS50110"/>
    </source>
</evidence>
<dbReference type="InterPro" id="IPR003661">
    <property type="entry name" value="HisK_dim/P_dom"/>
</dbReference>
<name>A0A7T0C0K5_9BACT</name>
<evidence type="ECO:0000313" key="24">
    <source>
        <dbReference type="Proteomes" id="UP000594464"/>
    </source>
</evidence>
<evidence type="ECO:0000259" key="21">
    <source>
        <dbReference type="PROSITE" id="PS50112"/>
    </source>
</evidence>
<dbReference type="GO" id="GO:0005524">
    <property type="term" value="F:ATP binding"/>
    <property type="evidence" value="ECO:0007669"/>
    <property type="project" value="UniProtKB-KW"/>
</dbReference>
<dbReference type="Gene3D" id="3.30.450.20">
    <property type="entry name" value="PAS domain"/>
    <property type="match status" value="1"/>
</dbReference>
<dbReference type="InterPro" id="IPR035965">
    <property type="entry name" value="PAS-like_dom_sf"/>
</dbReference>
<evidence type="ECO:0000256" key="11">
    <source>
        <dbReference type="ARBA" id="ARBA00022840"/>
    </source>
</evidence>
<dbReference type="PROSITE" id="PS50110">
    <property type="entry name" value="RESPONSE_REGULATORY"/>
    <property type="match status" value="1"/>
</dbReference>
<dbReference type="GO" id="GO:0008519">
    <property type="term" value="F:ammonium channel activity"/>
    <property type="evidence" value="ECO:0007669"/>
    <property type="project" value="InterPro"/>
</dbReference>
<feature type="transmembrane region" description="Helical" evidence="18">
    <location>
        <begin position="89"/>
        <end position="111"/>
    </location>
</feature>
<dbReference type="InterPro" id="IPR001789">
    <property type="entry name" value="Sig_transdc_resp-reg_receiver"/>
</dbReference>
<evidence type="ECO:0000256" key="10">
    <source>
        <dbReference type="ARBA" id="ARBA00022777"/>
    </source>
</evidence>
<dbReference type="PRINTS" id="PR00344">
    <property type="entry name" value="BCTRLSENSOR"/>
</dbReference>
<dbReference type="GO" id="GO:0000155">
    <property type="term" value="F:phosphorelay sensor kinase activity"/>
    <property type="evidence" value="ECO:0007669"/>
    <property type="project" value="InterPro"/>
</dbReference>
<dbReference type="NCBIfam" id="TIGR00229">
    <property type="entry name" value="sensory_box"/>
    <property type="match status" value="1"/>
</dbReference>
<evidence type="ECO:0000259" key="22">
    <source>
        <dbReference type="PROSITE" id="PS50113"/>
    </source>
</evidence>
<gene>
    <name evidence="23" type="primary">amt</name>
    <name evidence="23" type="ORF">G3M78_01680</name>
</gene>
<dbReference type="InterPro" id="IPR000014">
    <property type="entry name" value="PAS"/>
</dbReference>
<dbReference type="SMART" id="SM00091">
    <property type="entry name" value="PAS"/>
    <property type="match status" value="1"/>
</dbReference>
<dbReference type="SMART" id="SM00388">
    <property type="entry name" value="HisKA"/>
    <property type="match status" value="1"/>
</dbReference>
<dbReference type="SUPFAM" id="SSF55785">
    <property type="entry name" value="PYP-like sensor domain (PAS domain)"/>
    <property type="match status" value="1"/>
</dbReference>
<comment type="similarity">
    <text evidence="3">Belongs to the ammonia transporter channel (TC 1.A.11.2) family.</text>
</comment>
<feature type="transmembrane region" description="Helical" evidence="18">
    <location>
        <begin position="316"/>
        <end position="335"/>
    </location>
</feature>
<dbReference type="SMART" id="SM00448">
    <property type="entry name" value="REC"/>
    <property type="match status" value="1"/>
</dbReference>
<keyword evidence="12 18" id="KW-1133">Transmembrane helix</keyword>
<keyword evidence="5" id="KW-0813">Transport</keyword>
<comment type="subcellular location">
    <subcellularLocation>
        <location evidence="2">Membrane</location>
        <topology evidence="2">Multi-pass membrane protein</topology>
    </subcellularLocation>
</comment>
<feature type="domain" description="PAC" evidence="22">
    <location>
        <begin position="532"/>
        <end position="583"/>
    </location>
</feature>
<evidence type="ECO:0000256" key="15">
    <source>
        <dbReference type="ARBA" id="ARBA00023177"/>
    </source>
</evidence>
<reference evidence="24" key="1">
    <citation type="submission" date="2020-02" db="EMBL/GenBank/DDBJ databases">
        <title>Genomic and physiological characterization of two novel Nitrospinaceae genera.</title>
        <authorList>
            <person name="Mueller A.J."/>
            <person name="Jung M.-Y."/>
            <person name="Strachan C.R."/>
            <person name="Herbold C.W."/>
            <person name="Kirkegaard R.H."/>
            <person name="Daims H."/>
        </authorList>
    </citation>
    <scope>NUCLEOTIDE SEQUENCE [LARGE SCALE GENOMIC DNA]</scope>
</reference>
<evidence type="ECO:0000256" key="16">
    <source>
        <dbReference type="ARBA" id="ARBA00023306"/>
    </source>
</evidence>
<dbReference type="Proteomes" id="UP000594464">
    <property type="component" value="Chromosome"/>
</dbReference>
<sequence>MPVTHSFQDTGWILICSAMVLLMQGGFLCLETGYVRAKNSINVAIKNFVDFFISSAIFWIFGFGLMFGASVEGWIGSNRFLFDEYSNAWLSAFFIFQMIFCGTATTIVSGAVAERMRFVGYIIVSVIISGCIYPVIGHWIWGGLESGARNGWLAGQGFIDFAGATVVHSTGGWVALAAVLVIGPRIGAFANGRQIQGQNLPLATLGAYLLIFGWMGFNGGSALGLDERIPKILINTLLAGTFSCLLATFLSWKYYGQARVEIVINGALAGLVAITASCHIMQPLAAVGIGLIASIVFFVSDLLLDKLGVDDAIGAFQVHAVPGIWGTLAVAIFGASETWGTGLNRWEQFIVQAQGVGVTFLWAFGASYCLLKLVNRWTPLRVNKEAEIQGLNISEHGASTALLDLLTEMDAHQQSSKLSSVNVEPHTEVGQIAKVYNKVVDAVISKEQELYQANQQQDLILNSSGEGIYGLDLKGNTTFANQVAEQLLGYTIDEMRNESQHALIHHTHADGAPYKREECHIYKALHDGKVHQESDEVFWRKDGTSFPVEYVSAPMIDNGVIIGAVVVFKDITQRKIFERQLEDAKDSAEKANLAKSNFLANMSHEIRTPMNAILGYSQILLRNDRFDPETKDALTTIGRSGQNLLSLINEILDLSKIEAGKMEVIANDFDLHDLICGINDMFKLRCKEKNLEWTVQGIDQERIVFGDDGKLRQVLINLIGNAVKFTKAGSVSLQISPKENDRYLFEIADTGRGITEENQKIIFQPFGQDDEGAKEGGTGLGLAISKKQLELLKSDLKLASQPGKGSRFYFTLRLPSATGQLRRQPERTGKVIRLAEGHQVKALVVDDIKENRDVLRLLLTDIAAQVVCAENGQEALDKIPEFEPDIIFMDIRMPIMDGEEAMAEIQKRYDPNRYQVVVITASVLGILEERFSKQGFHGFISKPFRDDEIFTCLKNLLNVEYEYATAAPVESKDPLEDEIDFSNLTIPENILTKMKLASEQYNITDLEQGLKDLAGLGKPGQEALIKRIKALLNKYDCVEINNILDQVTADTE</sequence>
<dbReference type="GO" id="GO:0097272">
    <property type="term" value="P:ammonium homeostasis"/>
    <property type="evidence" value="ECO:0007669"/>
    <property type="project" value="TreeGrafter"/>
</dbReference>
<evidence type="ECO:0000256" key="8">
    <source>
        <dbReference type="ARBA" id="ARBA00022692"/>
    </source>
</evidence>
<dbReference type="KEGG" id="nva:G3M78_01680"/>
<feature type="transmembrane region" description="Helical" evidence="18">
    <location>
        <begin position="161"/>
        <end position="182"/>
    </location>
</feature>
<dbReference type="PROSITE" id="PS50112">
    <property type="entry name" value="PAS"/>
    <property type="match status" value="1"/>
</dbReference>
<dbReference type="SMART" id="SM00387">
    <property type="entry name" value="HATPase_c"/>
    <property type="match status" value="1"/>
</dbReference>
<accession>A0A7T0C0K5</accession>
<dbReference type="EMBL" id="CP048620">
    <property type="protein sequence ID" value="QPJ64177.1"/>
    <property type="molecule type" value="Genomic_DNA"/>
</dbReference>
<dbReference type="Gene3D" id="1.10.3430.10">
    <property type="entry name" value="Ammonium transporter AmtB like domains"/>
    <property type="match status" value="1"/>
</dbReference>
<keyword evidence="13" id="KW-0902">Two-component regulatory system</keyword>
<keyword evidence="15" id="KW-0924">Ammonia transport</keyword>
<evidence type="ECO:0000256" key="5">
    <source>
        <dbReference type="ARBA" id="ARBA00022448"/>
    </source>
</evidence>
<feature type="transmembrane region" description="Helical" evidence="18">
    <location>
        <begin position="202"/>
        <end position="220"/>
    </location>
</feature>